<dbReference type="EMBL" id="MG011690">
    <property type="protein sequence ID" value="AVK76430.1"/>
    <property type="molecule type" value="Genomic_DNA"/>
</dbReference>
<sequence>MKRQGSWPLGDTSSLPEAQRRRVKALVPKETSADEPPPSPPPLDITGLPPEMIEMVLAAAGPFGAARAARASSALRNVGRDLAQRQSLASRARYCPDYWSCVVALTDAIGAHDADLVETILASGAISMTLPFLSPEATLPVPVPNDRGPRAMTLLSMEPPVRDGWTPLALSAFMGASSVVHRLASLGARPLPTAASLMSGILLRKFGAVPLRATLRGVGALIRAYPTTRPLAAIDINPLTALRLYAVSRAEYIVASALIQIRGTVSPHTPKDPSEALTQTLVQCYSKGVETRSPAEREAAMVAARDLGARVGGDLFGRWLGPVLTALLSAGYDPRDRTLVAAIKTIKAQAGVSEVAAATTACENARAALNGDPALRRRTMPSTFVRCWGHVIKNHMEAAILGAFIEAYGAAIVAPSQDGHAKINQ</sequence>
<proteinExistence type="predicted"/>
<protein>
    <submittedName>
        <fullName evidence="2">Uncharacterized protein</fullName>
    </submittedName>
</protein>
<dbReference type="GeneID" id="36843143"/>
<accession>A0A2U7UDM6</accession>
<feature type="region of interest" description="Disordered" evidence="1">
    <location>
        <begin position="1"/>
        <end position="48"/>
    </location>
</feature>
<organism evidence="2">
    <name type="scientific">Pandoravirus neocaledonia</name>
    <dbReference type="NCBI Taxonomy" id="2107708"/>
    <lineage>
        <taxon>Viruses</taxon>
        <taxon>Pandoravirus</taxon>
    </lineage>
</organism>
<dbReference type="Proteomes" id="UP000249287">
    <property type="component" value="Segment"/>
</dbReference>
<reference evidence="2" key="1">
    <citation type="journal article" date="2018" name="Nat. Commun.">
        <title>Diversity and evolution of the emerging Pandoraviridae family.</title>
        <authorList>
            <person name="Legendre M."/>
            <person name="Fabre E."/>
            <person name="Poirot O."/>
            <person name="Jeudy S."/>
            <person name="Lartigue A."/>
            <person name="Alempic J.M."/>
            <person name="Beucher L."/>
            <person name="Philippe N."/>
            <person name="Bertaux L."/>
            <person name="Christo-Foroux E."/>
            <person name="Labadie K."/>
            <person name="Coute Y."/>
            <person name="Abergel C."/>
            <person name="Claverie J.M."/>
        </authorList>
    </citation>
    <scope>NUCLEOTIDE SEQUENCE [LARGE SCALE GENOMIC DNA]</scope>
    <source>
        <strain evidence="2">Neocaledonia</strain>
    </source>
</reference>
<evidence type="ECO:0000256" key="1">
    <source>
        <dbReference type="SAM" id="MobiDB-lite"/>
    </source>
</evidence>
<evidence type="ECO:0000313" key="2">
    <source>
        <dbReference type="EMBL" id="AVK76430.1"/>
    </source>
</evidence>
<dbReference type="KEGG" id="vg:36843143"/>
<gene>
    <name evidence="2" type="ORF">pneo_cds_823</name>
</gene>
<name>A0A2U7UDM6_9VIRU</name>
<dbReference type="RefSeq" id="YP_009482433.1">
    <property type="nucleotide sequence ID" value="NC_037666.1"/>
</dbReference>